<dbReference type="STRING" id="131310.A0A0N4ZTC3"/>
<dbReference type="Proteomes" id="UP000038045">
    <property type="component" value="Unplaced"/>
</dbReference>
<dbReference type="GO" id="GO:0005737">
    <property type="term" value="C:cytoplasm"/>
    <property type="evidence" value="ECO:0007669"/>
    <property type="project" value="TreeGrafter"/>
</dbReference>
<organism evidence="3 4">
    <name type="scientific">Parastrongyloides trichosuri</name>
    <name type="common">Possum-specific nematode worm</name>
    <dbReference type="NCBI Taxonomy" id="131310"/>
    <lineage>
        <taxon>Eukaryota</taxon>
        <taxon>Metazoa</taxon>
        <taxon>Ecdysozoa</taxon>
        <taxon>Nematoda</taxon>
        <taxon>Chromadorea</taxon>
        <taxon>Rhabditida</taxon>
        <taxon>Tylenchina</taxon>
        <taxon>Panagrolaimomorpha</taxon>
        <taxon>Strongyloidoidea</taxon>
        <taxon>Strongyloididae</taxon>
        <taxon>Parastrongyloides</taxon>
    </lineage>
</organism>
<proteinExistence type="inferred from homology"/>
<dbReference type="GO" id="GO:0051082">
    <property type="term" value="F:unfolded protein binding"/>
    <property type="evidence" value="ECO:0007669"/>
    <property type="project" value="InterPro"/>
</dbReference>
<dbReference type="AlphaFoldDB" id="A0A0N4ZTC3"/>
<dbReference type="InterPro" id="IPR004127">
    <property type="entry name" value="Prefoldin_subunit_alpha"/>
</dbReference>
<dbReference type="InterPro" id="IPR009053">
    <property type="entry name" value="Prefoldin"/>
</dbReference>
<dbReference type="CDD" id="cd23157">
    <property type="entry name" value="Prefoldin_5"/>
    <property type="match status" value="1"/>
</dbReference>
<dbReference type="PANTHER" id="PTHR12674">
    <property type="entry name" value="PREFOLDIN SUBUNIT 5"/>
    <property type="match status" value="1"/>
</dbReference>
<reference evidence="4" key="1">
    <citation type="submission" date="2017-02" db="UniProtKB">
        <authorList>
            <consortium name="WormBaseParasite"/>
        </authorList>
    </citation>
    <scope>IDENTIFICATION</scope>
</reference>
<dbReference type="SUPFAM" id="SSF46579">
    <property type="entry name" value="Prefoldin"/>
    <property type="match status" value="1"/>
</dbReference>
<keyword evidence="3" id="KW-1185">Reference proteome</keyword>
<evidence type="ECO:0000313" key="3">
    <source>
        <dbReference type="Proteomes" id="UP000038045"/>
    </source>
</evidence>
<protein>
    <submittedName>
        <fullName evidence="4">Prefoldin subunit 5</fullName>
    </submittedName>
</protein>
<accession>A0A0N4ZTC3</accession>
<evidence type="ECO:0000313" key="4">
    <source>
        <dbReference type="WBParaSite" id="PTRK_0001175200.1"/>
    </source>
</evidence>
<dbReference type="GO" id="GO:1990115">
    <property type="term" value="P:RNA polymerase III assembly"/>
    <property type="evidence" value="ECO:0007669"/>
    <property type="project" value="TreeGrafter"/>
</dbReference>
<dbReference type="Pfam" id="PF02996">
    <property type="entry name" value="Prefoldin"/>
    <property type="match status" value="1"/>
</dbReference>
<sequence>MATSKKYDIDDLTIPQLSQFSKAVDEEIRFLQESLEQLKIVKHKFNNSRETVKLVDPKEANKQHLIPLTETLFVKAKVPNPDEYLIEIGTGYYVQMNRQKAMEFFERKEQYLDDRVNEVEKILNDKRVTRQALMSSLQEKIGKQTSNNSVPVKA</sequence>
<name>A0A0N4ZTC3_PARTI</name>
<dbReference type="NCBIfam" id="TIGR00293">
    <property type="entry name" value="prefoldin subunit alpha"/>
    <property type="match status" value="1"/>
</dbReference>
<dbReference type="InterPro" id="IPR011599">
    <property type="entry name" value="PFD_alpha_archaea"/>
</dbReference>
<comment type="subunit">
    <text evidence="2">Heterohexamer of two PFD-alpha type and four PFD-beta type subunits.</text>
</comment>
<dbReference type="GO" id="GO:0006457">
    <property type="term" value="P:protein folding"/>
    <property type="evidence" value="ECO:0007669"/>
    <property type="project" value="InterPro"/>
</dbReference>
<dbReference type="PANTHER" id="PTHR12674:SF2">
    <property type="entry name" value="PREFOLDIN SUBUNIT 5"/>
    <property type="match status" value="1"/>
</dbReference>
<dbReference type="GO" id="GO:1990113">
    <property type="term" value="P:RNA polymerase I assembly"/>
    <property type="evidence" value="ECO:0007669"/>
    <property type="project" value="TreeGrafter"/>
</dbReference>
<dbReference type="GO" id="GO:0016272">
    <property type="term" value="C:prefoldin complex"/>
    <property type="evidence" value="ECO:0007669"/>
    <property type="project" value="InterPro"/>
</dbReference>
<dbReference type="Gene3D" id="1.10.287.370">
    <property type="match status" value="1"/>
</dbReference>
<evidence type="ECO:0000256" key="2">
    <source>
        <dbReference type="ARBA" id="ARBA00011695"/>
    </source>
</evidence>
<evidence type="ECO:0000256" key="1">
    <source>
        <dbReference type="ARBA" id="ARBA00010048"/>
    </source>
</evidence>
<dbReference type="GO" id="GO:1990114">
    <property type="term" value="P:RNA polymerase II core complex assembly"/>
    <property type="evidence" value="ECO:0007669"/>
    <property type="project" value="TreeGrafter"/>
</dbReference>
<comment type="similarity">
    <text evidence="1">Belongs to the prefoldin subunit alpha family.</text>
</comment>
<dbReference type="WBParaSite" id="PTRK_0001175200.1">
    <property type="protein sequence ID" value="PTRK_0001175200.1"/>
    <property type="gene ID" value="PTRK_0001175200"/>
</dbReference>